<dbReference type="EMBL" id="JAYMYQ010000005">
    <property type="protein sequence ID" value="KAK7329122.1"/>
    <property type="molecule type" value="Genomic_DNA"/>
</dbReference>
<feature type="region of interest" description="Disordered" evidence="1">
    <location>
        <begin position="1"/>
        <end position="27"/>
    </location>
</feature>
<protein>
    <submittedName>
        <fullName evidence="2">Uncharacterized protein</fullName>
    </submittedName>
</protein>
<evidence type="ECO:0000256" key="1">
    <source>
        <dbReference type="SAM" id="MobiDB-lite"/>
    </source>
</evidence>
<evidence type="ECO:0000313" key="3">
    <source>
        <dbReference type="Proteomes" id="UP001367508"/>
    </source>
</evidence>
<organism evidence="2 3">
    <name type="scientific">Canavalia gladiata</name>
    <name type="common">Sword bean</name>
    <name type="synonym">Dolichos gladiatus</name>
    <dbReference type="NCBI Taxonomy" id="3824"/>
    <lineage>
        <taxon>Eukaryota</taxon>
        <taxon>Viridiplantae</taxon>
        <taxon>Streptophyta</taxon>
        <taxon>Embryophyta</taxon>
        <taxon>Tracheophyta</taxon>
        <taxon>Spermatophyta</taxon>
        <taxon>Magnoliopsida</taxon>
        <taxon>eudicotyledons</taxon>
        <taxon>Gunneridae</taxon>
        <taxon>Pentapetalae</taxon>
        <taxon>rosids</taxon>
        <taxon>fabids</taxon>
        <taxon>Fabales</taxon>
        <taxon>Fabaceae</taxon>
        <taxon>Papilionoideae</taxon>
        <taxon>50 kb inversion clade</taxon>
        <taxon>NPAAA clade</taxon>
        <taxon>indigoferoid/millettioid clade</taxon>
        <taxon>Phaseoleae</taxon>
        <taxon>Canavalia</taxon>
    </lineage>
</organism>
<accession>A0AAN9L6M8</accession>
<dbReference type="Proteomes" id="UP001367508">
    <property type="component" value="Unassembled WGS sequence"/>
</dbReference>
<reference evidence="2 3" key="1">
    <citation type="submission" date="2024-01" db="EMBL/GenBank/DDBJ databases">
        <title>The genomes of 5 underutilized Papilionoideae crops provide insights into root nodulation and disease resistanc.</title>
        <authorList>
            <person name="Jiang F."/>
        </authorList>
    </citation>
    <scope>NUCLEOTIDE SEQUENCE [LARGE SCALE GENOMIC DNA]</scope>
    <source>
        <strain evidence="2">LVBAO_FW01</strain>
        <tissue evidence="2">Leaves</tissue>
    </source>
</reference>
<sequence>MIRREGACAPSDPKGHAADKIQKRTNDDMAKNCVREREREREGIDGHVRHLGCEFLNSEAFSLQLDATTQTELTQL</sequence>
<gene>
    <name evidence="2" type="ORF">VNO77_23268</name>
</gene>
<comment type="caution">
    <text evidence="2">The sequence shown here is derived from an EMBL/GenBank/DDBJ whole genome shotgun (WGS) entry which is preliminary data.</text>
</comment>
<keyword evidence="3" id="KW-1185">Reference proteome</keyword>
<dbReference type="AlphaFoldDB" id="A0AAN9L6M8"/>
<evidence type="ECO:0000313" key="2">
    <source>
        <dbReference type="EMBL" id="KAK7329122.1"/>
    </source>
</evidence>
<name>A0AAN9L6M8_CANGL</name>
<proteinExistence type="predicted"/>
<feature type="compositionally biased region" description="Basic and acidic residues" evidence="1">
    <location>
        <begin position="13"/>
        <end position="27"/>
    </location>
</feature>